<gene>
    <name evidence="1" type="ORF">ABVK25_010354</name>
</gene>
<reference evidence="1 2" key="1">
    <citation type="submission" date="2024-09" db="EMBL/GenBank/DDBJ databases">
        <title>Rethinking Asexuality: The Enigmatic Case of Functional Sexual Genes in Lepraria (Stereocaulaceae).</title>
        <authorList>
            <person name="Doellman M."/>
            <person name="Sun Y."/>
            <person name="Barcenas-Pena A."/>
            <person name="Lumbsch H.T."/>
            <person name="Grewe F."/>
        </authorList>
    </citation>
    <scope>NUCLEOTIDE SEQUENCE [LARGE SCALE GENOMIC DNA]</scope>
    <source>
        <strain evidence="1 2">Grewe 0041</strain>
    </source>
</reference>
<comment type="caution">
    <text evidence="1">The sequence shown here is derived from an EMBL/GenBank/DDBJ whole genome shotgun (WGS) entry which is preliminary data.</text>
</comment>
<protein>
    <submittedName>
        <fullName evidence="1">Uncharacterized protein</fullName>
    </submittedName>
</protein>
<sequence>MDDQEGALPTSLLDLLNNTLVLNHTSPHLGIQGLLSLAATSTAFRDLIFTRSHVFSHLDLTSVKSCQKLLPEIDARDAPEFL</sequence>
<evidence type="ECO:0000313" key="1">
    <source>
        <dbReference type="EMBL" id="KAL2049344.1"/>
    </source>
</evidence>
<dbReference type="Proteomes" id="UP001590951">
    <property type="component" value="Unassembled WGS sequence"/>
</dbReference>
<dbReference type="EMBL" id="JBHFEH010000065">
    <property type="protein sequence ID" value="KAL2049344.1"/>
    <property type="molecule type" value="Genomic_DNA"/>
</dbReference>
<keyword evidence="2" id="KW-1185">Reference proteome</keyword>
<accession>A0ABR4AUW5</accession>
<proteinExistence type="predicted"/>
<organism evidence="1 2">
    <name type="scientific">Lepraria finkii</name>
    <dbReference type="NCBI Taxonomy" id="1340010"/>
    <lineage>
        <taxon>Eukaryota</taxon>
        <taxon>Fungi</taxon>
        <taxon>Dikarya</taxon>
        <taxon>Ascomycota</taxon>
        <taxon>Pezizomycotina</taxon>
        <taxon>Lecanoromycetes</taxon>
        <taxon>OSLEUM clade</taxon>
        <taxon>Lecanoromycetidae</taxon>
        <taxon>Lecanorales</taxon>
        <taxon>Lecanorineae</taxon>
        <taxon>Stereocaulaceae</taxon>
        <taxon>Lepraria</taxon>
    </lineage>
</organism>
<name>A0ABR4AUW5_9LECA</name>
<evidence type="ECO:0000313" key="2">
    <source>
        <dbReference type="Proteomes" id="UP001590951"/>
    </source>
</evidence>